<dbReference type="EMBL" id="JAGGKG010000008">
    <property type="protein sequence ID" value="MBP1905321.1"/>
    <property type="molecule type" value="Genomic_DNA"/>
</dbReference>
<keyword evidence="3" id="KW-1185">Reference proteome</keyword>
<dbReference type="RefSeq" id="WP_210088955.1">
    <property type="nucleotide sequence ID" value="NZ_JAGGKG010000008.1"/>
</dbReference>
<name>A0ABS4FRW5_9BACL</name>
<evidence type="ECO:0000313" key="3">
    <source>
        <dbReference type="Proteomes" id="UP001519272"/>
    </source>
</evidence>
<feature type="compositionally biased region" description="Low complexity" evidence="1">
    <location>
        <begin position="73"/>
        <end position="102"/>
    </location>
</feature>
<evidence type="ECO:0000313" key="2">
    <source>
        <dbReference type="EMBL" id="MBP1905321.1"/>
    </source>
</evidence>
<sequence length="178" mass="18664">MAQSVGIRAKARQLQGQPVRVTLHNGETYIGYITNCYDKGVVLAGVASPVPLSSGQKTRNSKNEKGKARKQAGSRSRGASASRLSNSSKSPKSSSSSRSPKSLRVRKPEAQVSALFPMLGSLFGGFGGLSGGLRLIGMIQKFFPVIKMGYGMIKSISPFVGAVKGLMAPSTVEATDAD</sequence>
<evidence type="ECO:0000256" key="1">
    <source>
        <dbReference type="SAM" id="MobiDB-lite"/>
    </source>
</evidence>
<feature type="region of interest" description="Disordered" evidence="1">
    <location>
        <begin position="52"/>
        <end position="106"/>
    </location>
</feature>
<organism evidence="2 3">
    <name type="scientific">Paenibacillus turicensis</name>
    <dbReference type="NCBI Taxonomy" id="160487"/>
    <lineage>
        <taxon>Bacteria</taxon>
        <taxon>Bacillati</taxon>
        <taxon>Bacillota</taxon>
        <taxon>Bacilli</taxon>
        <taxon>Bacillales</taxon>
        <taxon>Paenibacillaceae</taxon>
        <taxon>Paenibacillus</taxon>
    </lineage>
</organism>
<dbReference type="Proteomes" id="UP001519272">
    <property type="component" value="Unassembled WGS sequence"/>
</dbReference>
<proteinExistence type="predicted"/>
<protein>
    <submittedName>
        <fullName evidence="2">Uncharacterized protein</fullName>
    </submittedName>
</protein>
<accession>A0ABS4FRW5</accession>
<comment type="caution">
    <text evidence="2">The sequence shown here is derived from an EMBL/GenBank/DDBJ whole genome shotgun (WGS) entry which is preliminary data.</text>
</comment>
<gene>
    <name evidence="2" type="ORF">J2Z32_001951</name>
</gene>
<reference evidence="2 3" key="1">
    <citation type="submission" date="2021-03" db="EMBL/GenBank/DDBJ databases">
        <title>Genomic Encyclopedia of Type Strains, Phase IV (KMG-IV): sequencing the most valuable type-strain genomes for metagenomic binning, comparative biology and taxonomic classification.</title>
        <authorList>
            <person name="Goeker M."/>
        </authorList>
    </citation>
    <scope>NUCLEOTIDE SEQUENCE [LARGE SCALE GENOMIC DNA]</scope>
    <source>
        <strain evidence="2 3">DSM 14349</strain>
    </source>
</reference>